<gene>
    <name evidence="12" type="ORF">J4573_04360</name>
</gene>
<keyword evidence="6" id="KW-0865">Zymogen</keyword>
<dbReference type="InterPro" id="IPR033116">
    <property type="entry name" value="TRYPSIN_SER"/>
</dbReference>
<dbReference type="PIRSF" id="PIRSF001134">
    <property type="entry name" value="Streptogrisin"/>
    <property type="match status" value="1"/>
</dbReference>
<accession>A0A939P6P8</accession>
<feature type="active site" description="Charge relay system" evidence="8">
    <location>
        <position position="195"/>
    </location>
</feature>
<evidence type="ECO:0000256" key="1">
    <source>
        <dbReference type="ARBA" id="ARBA00007664"/>
    </source>
</evidence>
<evidence type="ECO:0000313" key="13">
    <source>
        <dbReference type="Proteomes" id="UP000669179"/>
    </source>
</evidence>
<dbReference type="AlphaFoldDB" id="A0A939P6P8"/>
<dbReference type="PRINTS" id="PR00861">
    <property type="entry name" value="ALYTICPTASE"/>
</dbReference>
<dbReference type="SUPFAM" id="SSF50494">
    <property type="entry name" value="Trypsin-like serine proteases"/>
    <property type="match status" value="1"/>
</dbReference>
<dbReference type="InterPro" id="IPR001316">
    <property type="entry name" value="Pept_S1A_streptogrisin"/>
</dbReference>
<keyword evidence="5" id="KW-0720">Serine protease</keyword>
<dbReference type="InterPro" id="IPR018114">
    <property type="entry name" value="TRYPSIN_HIS"/>
</dbReference>
<keyword evidence="13" id="KW-1185">Reference proteome</keyword>
<dbReference type="Proteomes" id="UP000669179">
    <property type="component" value="Unassembled WGS sequence"/>
</dbReference>
<dbReference type="Pfam" id="PF02983">
    <property type="entry name" value="Pro_Al_protease"/>
    <property type="match status" value="1"/>
</dbReference>
<dbReference type="RefSeq" id="WP_208253924.1">
    <property type="nucleotide sequence ID" value="NZ_JAGEOJ010000002.1"/>
</dbReference>
<feature type="disulfide bond" evidence="9">
    <location>
        <begin position="175"/>
        <end position="196"/>
    </location>
</feature>
<dbReference type="Gene3D" id="2.40.10.10">
    <property type="entry name" value="Trypsin-like serine proteases"/>
    <property type="match status" value="2"/>
</dbReference>
<evidence type="ECO:0000256" key="9">
    <source>
        <dbReference type="PIRSR" id="PIRSR001134-2"/>
    </source>
</evidence>
<evidence type="ECO:0000256" key="8">
    <source>
        <dbReference type="PIRSR" id="PIRSR001134-1"/>
    </source>
</evidence>
<keyword evidence="3 10" id="KW-0732">Signal</keyword>
<keyword evidence="2 12" id="KW-0645">Protease</keyword>
<evidence type="ECO:0000256" key="6">
    <source>
        <dbReference type="ARBA" id="ARBA00023145"/>
    </source>
</evidence>
<evidence type="ECO:0000256" key="5">
    <source>
        <dbReference type="ARBA" id="ARBA00022825"/>
    </source>
</evidence>
<comment type="caution">
    <text evidence="12">The sequence shown here is derived from an EMBL/GenBank/DDBJ whole genome shotgun (WGS) entry which is preliminary data.</text>
</comment>
<dbReference type="InterPro" id="IPR004236">
    <property type="entry name" value="Pept_S1_alpha_lytic"/>
</dbReference>
<feature type="active site" description="Charge relay system" evidence="8">
    <location>
        <position position="225"/>
    </location>
</feature>
<feature type="chain" id="PRO_5038636708" evidence="10">
    <location>
        <begin position="32"/>
        <end position="349"/>
    </location>
</feature>
<name>A0A939P6P8_9ACTN</name>
<dbReference type="PROSITE" id="PS00135">
    <property type="entry name" value="TRYPSIN_SER"/>
    <property type="match status" value="1"/>
</dbReference>
<sequence>MRPIRPATVICATAATAAAALSAAPAAQAQAAAPAIQSDNGQVATALATKLGTRSAGSYLSGGKLVVTVSDTGAAATVRAAGATPRTVARSGAALNKVSSAINRSVKVSGTSWGVDAASNQVVLSYDDSVTGSALAKVRAAAAKQGSAVRLEHVAGTFRTLIAGGQAIYTSSARCSLGFNVKNSAGANYFLTAGHCTNIGATWWTNSSHTTVIGSRAGTSFPGNDYGLVRYTGSVTASGTVYTYSGSQDITTSGNAVVGQSVRRSGSTTGVHSGTVQAVNQTVRYAEGTVSGLIKTNVCAEPGDSGGSLYSGSTALGLTSGGSGNCSSGGTTFFQPVTEPLSAYGMHVF</sequence>
<proteinExistence type="inferred from homology"/>
<dbReference type="InterPro" id="IPR009003">
    <property type="entry name" value="Peptidase_S1_PA"/>
</dbReference>
<evidence type="ECO:0000256" key="2">
    <source>
        <dbReference type="ARBA" id="ARBA00022670"/>
    </source>
</evidence>
<dbReference type="EMBL" id="JAGEOJ010000002">
    <property type="protein sequence ID" value="MBO2446310.1"/>
    <property type="molecule type" value="Genomic_DNA"/>
</dbReference>
<evidence type="ECO:0000256" key="3">
    <source>
        <dbReference type="ARBA" id="ARBA00022729"/>
    </source>
</evidence>
<evidence type="ECO:0000313" key="12">
    <source>
        <dbReference type="EMBL" id="MBO2446310.1"/>
    </source>
</evidence>
<evidence type="ECO:0000256" key="10">
    <source>
        <dbReference type="SAM" id="SignalP"/>
    </source>
</evidence>
<dbReference type="GO" id="GO:0004252">
    <property type="term" value="F:serine-type endopeptidase activity"/>
    <property type="evidence" value="ECO:0007669"/>
    <property type="project" value="InterPro"/>
</dbReference>
<feature type="signal peptide" evidence="10">
    <location>
        <begin position="1"/>
        <end position="31"/>
    </location>
</feature>
<dbReference type="GO" id="GO:0006508">
    <property type="term" value="P:proteolysis"/>
    <property type="evidence" value="ECO:0007669"/>
    <property type="project" value="UniProtKB-KW"/>
</dbReference>
<evidence type="ECO:0000256" key="7">
    <source>
        <dbReference type="ARBA" id="ARBA00023157"/>
    </source>
</evidence>
<protein>
    <submittedName>
        <fullName evidence="12">Alpha-lytic protease prodomain-containing protein</fullName>
    </submittedName>
</protein>
<dbReference type="InterPro" id="IPR043504">
    <property type="entry name" value="Peptidase_S1_PA_chymotrypsin"/>
</dbReference>
<reference evidence="12" key="1">
    <citation type="submission" date="2021-03" db="EMBL/GenBank/DDBJ databases">
        <authorList>
            <person name="Kanchanasin P."/>
            <person name="Saeng-In P."/>
            <person name="Phongsopitanun W."/>
            <person name="Yuki M."/>
            <person name="Kudo T."/>
            <person name="Ohkuma M."/>
            <person name="Tanasupawat S."/>
        </authorList>
    </citation>
    <scope>NUCLEOTIDE SEQUENCE</scope>
    <source>
        <strain evidence="12">GKU 128</strain>
    </source>
</reference>
<evidence type="ECO:0000259" key="11">
    <source>
        <dbReference type="Pfam" id="PF02983"/>
    </source>
</evidence>
<feature type="disulfide bond" evidence="9">
    <location>
        <begin position="299"/>
        <end position="326"/>
    </location>
</feature>
<keyword evidence="7 9" id="KW-1015">Disulfide bond</keyword>
<dbReference type="GO" id="GO:0005576">
    <property type="term" value="C:extracellular region"/>
    <property type="evidence" value="ECO:0007669"/>
    <property type="project" value="InterPro"/>
</dbReference>
<evidence type="ECO:0000256" key="4">
    <source>
        <dbReference type="ARBA" id="ARBA00022801"/>
    </source>
</evidence>
<comment type="similarity">
    <text evidence="1">Belongs to the peptidase S1 family.</text>
</comment>
<dbReference type="PROSITE" id="PS00134">
    <property type="entry name" value="TRYPSIN_HIS"/>
    <property type="match status" value="1"/>
</dbReference>
<keyword evidence="4" id="KW-0378">Hydrolase</keyword>
<dbReference type="CDD" id="cd21112">
    <property type="entry name" value="alphaLP-like"/>
    <property type="match status" value="1"/>
</dbReference>
<feature type="active site" description="Charge relay system" evidence="8">
    <location>
        <position position="305"/>
    </location>
</feature>
<feature type="domain" description="Peptidase S1A alpha-lytic prodomain" evidence="11">
    <location>
        <begin position="90"/>
        <end position="144"/>
    </location>
</feature>
<organism evidence="12 13">
    <name type="scientific">Actinomadura barringtoniae</name>
    <dbReference type="NCBI Taxonomy" id="1427535"/>
    <lineage>
        <taxon>Bacteria</taxon>
        <taxon>Bacillati</taxon>
        <taxon>Actinomycetota</taxon>
        <taxon>Actinomycetes</taxon>
        <taxon>Streptosporangiales</taxon>
        <taxon>Thermomonosporaceae</taxon>
        <taxon>Actinomadura</taxon>
    </lineage>
</organism>